<name>A0ABY5I021_9FIRM</name>
<dbReference type="EMBL" id="CP101620">
    <property type="protein sequence ID" value="UTY38689.1"/>
    <property type="molecule type" value="Genomic_DNA"/>
</dbReference>
<evidence type="ECO:0000256" key="2">
    <source>
        <dbReference type="SAM" id="SignalP"/>
    </source>
</evidence>
<accession>A0ABY5I021</accession>
<evidence type="ECO:0000313" key="4">
    <source>
        <dbReference type="Proteomes" id="UP001060112"/>
    </source>
</evidence>
<evidence type="ECO:0000313" key="3">
    <source>
        <dbReference type="EMBL" id="UTY38689.1"/>
    </source>
</evidence>
<feature type="compositionally biased region" description="Basic and acidic residues" evidence="1">
    <location>
        <begin position="134"/>
        <end position="144"/>
    </location>
</feature>
<dbReference type="PANTHER" id="PTHR11319">
    <property type="entry name" value="G PROTEIN-COUPLED RECEPTOR-RELATED"/>
    <property type="match status" value="1"/>
</dbReference>
<dbReference type="RefSeq" id="WP_290139173.1">
    <property type="nucleotide sequence ID" value="NZ_CP101620.1"/>
</dbReference>
<dbReference type="InterPro" id="IPR011050">
    <property type="entry name" value="Pectin_lyase_fold/virulence"/>
</dbReference>
<protein>
    <submittedName>
        <fullName evidence="3">Uncharacterized protein</fullName>
    </submittedName>
</protein>
<evidence type="ECO:0000256" key="1">
    <source>
        <dbReference type="SAM" id="MobiDB-lite"/>
    </source>
</evidence>
<feature type="region of interest" description="Disordered" evidence="1">
    <location>
        <begin position="122"/>
        <end position="172"/>
    </location>
</feature>
<feature type="chain" id="PRO_5045189337" evidence="2">
    <location>
        <begin position="28"/>
        <end position="720"/>
    </location>
</feature>
<dbReference type="SUPFAM" id="SSF51126">
    <property type="entry name" value="Pectin lyase-like"/>
    <property type="match status" value="2"/>
</dbReference>
<keyword evidence="2" id="KW-0732">Signal</keyword>
<dbReference type="Proteomes" id="UP001060112">
    <property type="component" value="Chromosome"/>
</dbReference>
<dbReference type="PANTHER" id="PTHR11319:SF35">
    <property type="entry name" value="OUTER MEMBRANE PROTEIN PMPC-RELATED"/>
    <property type="match status" value="1"/>
</dbReference>
<feature type="signal peptide" evidence="2">
    <location>
        <begin position="1"/>
        <end position="27"/>
    </location>
</feature>
<organism evidence="3 4">
    <name type="scientific">Allocoprobacillus halotolerans</name>
    <dbReference type="NCBI Taxonomy" id="2944914"/>
    <lineage>
        <taxon>Bacteria</taxon>
        <taxon>Bacillati</taxon>
        <taxon>Bacillota</taxon>
        <taxon>Erysipelotrichia</taxon>
        <taxon>Erysipelotrichales</taxon>
        <taxon>Erysipelotrichaceae</taxon>
        <taxon>Allocoprobacillus</taxon>
    </lineage>
</organism>
<sequence length="720" mass="77871">MSLTKRVTTWFLTLVMALGLVPQTVFAEETDASSFQTSSLQYEVLQEVNEDKTEATISIKFTETETIQLEKETLPDGTEKVEDLSSVTYVVTENGNYDFKVNYSLEGTPKEETIPVEVSRLEEKGNIASNENNEDPKQKTDSKNSNEVSPKNVKHIHLNSHDGNDQNDGLTEESSVKTFAKAKSLIQDGDIILLDSYVEVTNDETWTLSEFPNSKLQRNAGGDMIVVNPKATLTLQNIVIDGTHYSDESVDIHSIVKLGKLAGNEADGSNLILQSGAILENNCNNRGMGGAVSGFSYDTITMEDGAIIRNNGTLDKTAQFGGAIHLENHGTFTMNGGLIKNNHAVRGGGVCLIASSMVMNDGKIINNSANSKDSYAGHYGGGIYVANFQDWPAVGGDYSREIAGKASFTMNGGTISGNEATYRGSNRDKGLGGAIATYPAFYAQYEKEPAITITINKGDITQNKAINGGAISAYFEATDVILSNTNISNNEAKSQGGAIYGVFNSKINLENTVISQNKASIGAGVYLHSSEMQMNSGELKENTATSAGGGIYIDASSWNNKTAKCTILGGTVSGNKAKAGKGSDGIYQNSKLNIGEKALIDKNNDVYLPSNRVIDVIKPLENITQENSVSITSKDCVVEDEQTKGTRLVNYYDEAGGIKAAENAEYQQLYIPSNYMQEGLVIGKSQATDQLNYMTYIQKEKYPVVYEFINGTDEQKLPKK</sequence>
<reference evidence="3" key="1">
    <citation type="submission" date="2022-07" db="EMBL/GenBank/DDBJ databases">
        <title>Faecal culturing of patients with breast cancer.</title>
        <authorList>
            <person name="Teng N.M.Y."/>
            <person name="Kiu R."/>
            <person name="Evans R."/>
            <person name="Baker D.J."/>
            <person name="Zenner C."/>
            <person name="Robinson S.D."/>
            <person name="Hall L.J."/>
        </authorList>
    </citation>
    <scope>NUCLEOTIDE SEQUENCE</scope>
    <source>
        <strain evidence="3">LH1062</strain>
    </source>
</reference>
<gene>
    <name evidence="3" type="ORF">NMU03_13905</name>
</gene>
<proteinExistence type="predicted"/>
<keyword evidence="4" id="KW-1185">Reference proteome</keyword>